<evidence type="ECO:0000259" key="12">
    <source>
        <dbReference type="Pfam" id="PF12627"/>
    </source>
</evidence>
<dbReference type="FunFam" id="3.30.460.10:FF:000035">
    <property type="entry name" value="Poly(A) polymerase I"/>
    <property type="match status" value="1"/>
</dbReference>
<feature type="domain" description="tRNA nucleotidyltransferase/poly(A) polymerase RNA and SrmB- binding" evidence="12">
    <location>
        <begin position="167"/>
        <end position="229"/>
    </location>
</feature>
<feature type="region of interest" description="Disordered" evidence="9">
    <location>
        <begin position="368"/>
        <end position="405"/>
    </location>
</feature>
<dbReference type="Pfam" id="PF12626">
    <property type="entry name" value="PolyA_pol_arg_C"/>
    <property type="match status" value="1"/>
</dbReference>
<dbReference type="InterPro" id="IPR052191">
    <property type="entry name" value="tRNA_ntf/polyA_polymerase_I"/>
</dbReference>
<dbReference type="AlphaFoldDB" id="A0A0T5YYB1"/>
<dbReference type="NCBIfam" id="TIGR01942">
    <property type="entry name" value="pcnB"/>
    <property type="match status" value="1"/>
</dbReference>
<feature type="compositionally biased region" description="Basic residues" evidence="9">
    <location>
        <begin position="385"/>
        <end position="395"/>
    </location>
</feature>
<name>A0A0T5YYB1_9GAMM</name>
<dbReference type="Gene3D" id="3.30.460.10">
    <property type="entry name" value="Beta Polymerase, domain 2"/>
    <property type="match status" value="1"/>
</dbReference>
<dbReference type="InterPro" id="IPR043519">
    <property type="entry name" value="NT_sf"/>
</dbReference>
<feature type="active site" evidence="7">
    <location>
        <position position="32"/>
    </location>
</feature>
<keyword evidence="4 7" id="KW-0067">ATP-binding</keyword>
<dbReference type="GO" id="GO:0006397">
    <property type="term" value="P:mRNA processing"/>
    <property type="evidence" value="ECO:0007669"/>
    <property type="project" value="UniProtKB-KW"/>
</dbReference>
<evidence type="ECO:0000259" key="11">
    <source>
        <dbReference type="Pfam" id="PF12626"/>
    </source>
</evidence>
<dbReference type="GO" id="GO:0005524">
    <property type="term" value="F:ATP binding"/>
    <property type="evidence" value="ECO:0007669"/>
    <property type="project" value="UniProtKB-UniRule"/>
</dbReference>
<organism evidence="13 14">
    <name type="scientific">endosymbiont of Ridgeia piscesae</name>
    <dbReference type="NCBI Taxonomy" id="54398"/>
    <lineage>
        <taxon>Bacteria</taxon>
        <taxon>Pseudomonadati</taxon>
        <taxon>Pseudomonadota</taxon>
        <taxon>Gammaproteobacteria</taxon>
        <taxon>sulfur-oxidizing symbionts</taxon>
    </lineage>
</organism>
<dbReference type="SUPFAM" id="SSF81891">
    <property type="entry name" value="Poly A polymerase C-terminal region-like"/>
    <property type="match status" value="1"/>
</dbReference>
<evidence type="ECO:0000256" key="7">
    <source>
        <dbReference type="HAMAP-Rule" id="MF_00957"/>
    </source>
</evidence>
<dbReference type="CDD" id="cd05398">
    <property type="entry name" value="NT_ClassII-CCAase"/>
    <property type="match status" value="1"/>
</dbReference>
<evidence type="ECO:0000256" key="9">
    <source>
        <dbReference type="SAM" id="MobiDB-lite"/>
    </source>
</evidence>
<dbReference type="PATRIC" id="fig|54398.3.peg.2195"/>
<dbReference type="GO" id="GO:0043633">
    <property type="term" value="P:polyadenylation-dependent RNA catabolic process"/>
    <property type="evidence" value="ECO:0007669"/>
    <property type="project" value="InterPro"/>
</dbReference>
<dbReference type="GO" id="GO:1990817">
    <property type="term" value="F:poly(A) RNA polymerase activity"/>
    <property type="evidence" value="ECO:0007669"/>
    <property type="project" value="UniProtKB-UniRule"/>
</dbReference>
<evidence type="ECO:0000256" key="5">
    <source>
        <dbReference type="ARBA" id="ARBA00022884"/>
    </source>
</evidence>
<dbReference type="Proteomes" id="UP000051634">
    <property type="component" value="Unassembled WGS sequence"/>
</dbReference>
<dbReference type="InterPro" id="IPR025866">
    <property type="entry name" value="PolyA_pol_arg_C_dom"/>
</dbReference>
<dbReference type="Pfam" id="PF01743">
    <property type="entry name" value="PolyA_pol"/>
    <property type="match status" value="1"/>
</dbReference>
<evidence type="ECO:0000256" key="3">
    <source>
        <dbReference type="ARBA" id="ARBA00022741"/>
    </source>
</evidence>
<feature type="active site" evidence="7">
    <location>
        <position position="30"/>
    </location>
</feature>
<evidence type="ECO:0000313" key="14">
    <source>
        <dbReference type="Proteomes" id="UP000051634"/>
    </source>
</evidence>
<dbReference type="PANTHER" id="PTHR43051:SF1">
    <property type="entry name" value="POLYNUCLEOTIDE ADENYLYLTRANSFERASE FAMILY PROTEIN"/>
    <property type="match status" value="1"/>
</dbReference>
<dbReference type="InterPro" id="IPR010206">
    <property type="entry name" value="PolA_pol_I"/>
</dbReference>
<evidence type="ECO:0000256" key="6">
    <source>
        <dbReference type="ARBA" id="ARBA00023163"/>
    </source>
</evidence>
<dbReference type="EMBL" id="LDXT01000078">
    <property type="protein sequence ID" value="KRT55505.1"/>
    <property type="molecule type" value="Genomic_DNA"/>
</dbReference>
<keyword evidence="14" id="KW-1185">Reference proteome</keyword>
<evidence type="ECO:0000256" key="4">
    <source>
        <dbReference type="ARBA" id="ARBA00022840"/>
    </source>
</evidence>
<evidence type="ECO:0000256" key="2">
    <source>
        <dbReference type="ARBA" id="ARBA00022679"/>
    </source>
</evidence>
<dbReference type="EC" id="2.7.7.19" evidence="7"/>
<keyword evidence="3 7" id="KW-0547">Nucleotide-binding</keyword>
<comment type="caution">
    <text evidence="13">The sequence shown here is derived from an EMBL/GenBank/DDBJ whole genome shotgun (WGS) entry which is preliminary data.</text>
</comment>
<keyword evidence="6 7" id="KW-0804">Transcription</keyword>
<dbReference type="HAMAP" id="MF_00957">
    <property type="entry name" value="PolyA_pol"/>
    <property type="match status" value="1"/>
</dbReference>
<comment type="function">
    <text evidence="7">Adds poly(A) tail to the 3' end of many RNAs, which usually targets these RNAs for decay. Plays a significant role in the global control of gene expression, through influencing the rate of transcript degradation, and in the general RNA quality control.</text>
</comment>
<dbReference type="Gene3D" id="1.10.3090.10">
    <property type="entry name" value="cca-adding enzyme, domain 2"/>
    <property type="match status" value="1"/>
</dbReference>
<protein>
    <recommendedName>
        <fullName evidence="7">Poly(A) polymerase I</fullName>
        <shortName evidence="7">PAP I</shortName>
        <ecNumber evidence="7">2.7.7.19</ecNumber>
    </recommendedName>
</protein>
<keyword evidence="1 7" id="KW-0507">mRNA processing</keyword>
<dbReference type="Pfam" id="PF12627">
    <property type="entry name" value="PolyA_pol_RNAbd"/>
    <property type="match status" value="1"/>
</dbReference>
<dbReference type="InterPro" id="IPR032828">
    <property type="entry name" value="PolyA_RNA-bd"/>
</dbReference>
<comment type="catalytic activity">
    <reaction evidence="7">
        <text>RNA(n) + ATP = RNA(n)-3'-adenine ribonucleotide + diphosphate</text>
        <dbReference type="Rhea" id="RHEA:11332"/>
        <dbReference type="Rhea" id="RHEA-COMP:14527"/>
        <dbReference type="Rhea" id="RHEA-COMP:17347"/>
        <dbReference type="ChEBI" id="CHEBI:30616"/>
        <dbReference type="ChEBI" id="CHEBI:33019"/>
        <dbReference type="ChEBI" id="CHEBI:140395"/>
        <dbReference type="ChEBI" id="CHEBI:173115"/>
        <dbReference type="EC" id="2.7.7.19"/>
    </reaction>
</comment>
<gene>
    <name evidence="7" type="primary">pcnB</name>
    <name evidence="13" type="ORF">Ga0074115_11942</name>
</gene>
<sequence length="405" mass="47050">MLYRLKNAGYRACLVGGGVRDLLLGREPKDFDVATDARPEQVRQVFRNCRLIGRRFRLAHVHFGREIIEVATFRSMGDGEQQDQRQVENGMILRDNVYGTIDEDAQRRDFTINALYYDIEDFSVLDYANGMQDLREGRLRLLGDPEQRYREDPVRMLRAVRFAGKLGFLIEEQTEAPIERLSGLLQEVPSARLYEEVLKLFLGGSALETFEKLRHYGLFSRLFPATEEALSHEEHDFPITFVNRGLSNTDQRIREEKPVTPAFLFAVLLWEPVRRLAGQYMEEGLAAVPALQDAGREVLSAQNQLVSIPKRFGYPMRDIWQLQPRFENRAGKRPQRLITHPKFRAAYDFLLLRAEAGETDSELAAWWTDFQKENASPQPEPTEQKRRRRRRRRRKPDGEDKPVDG</sequence>
<dbReference type="InterPro" id="IPR002646">
    <property type="entry name" value="PolA_pol_head_dom"/>
</dbReference>
<comment type="similarity">
    <text evidence="7 8">Belongs to the tRNA nucleotidyltransferase/poly(A) polymerase family.</text>
</comment>
<dbReference type="SUPFAM" id="SSF81301">
    <property type="entry name" value="Nucleotidyltransferase"/>
    <property type="match status" value="1"/>
</dbReference>
<evidence type="ECO:0000313" key="13">
    <source>
        <dbReference type="EMBL" id="KRT55505.1"/>
    </source>
</evidence>
<dbReference type="GO" id="GO:0003723">
    <property type="term" value="F:RNA binding"/>
    <property type="evidence" value="ECO:0007669"/>
    <property type="project" value="UniProtKB-UniRule"/>
</dbReference>
<feature type="compositionally biased region" description="Basic and acidic residues" evidence="9">
    <location>
        <begin position="396"/>
        <end position="405"/>
    </location>
</feature>
<keyword evidence="5 7" id="KW-0694">RNA-binding</keyword>
<reference evidence="13 14" key="1">
    <citation type="submission" date="2015-11" db="EMBL/GenBank/DDBJ databases">
        <title>The genome of Candidatus Endoriftia persephone in Ridgeia piscesae and population structure of the North Eastern Pacific vestimentiferan symbionts.</title>
        <authorList>
            <person name="Perez M."/>
            <person name="Juniper K.S."/>
        </authorList>
    </citation>
    <scope>NUCLEOTIDE SEQUENCE [LARGE SCALE GENOMIC DNA]</scope>
    <source>
        <strain evidence="13">Ind11</strain>
    </source>
</reference>
<feature type="domain" description="Polymerase A arginine-rich C-terminal" evidence="11">
    <location>
        <begin position="284"/>
        <end position="395"/>
    </location>
</feature>
<proteinExistence type="inferred from homology"/>
<accession>A0A0T5YYB1</accession>
<dbReference type="PANTHER" id="PTHR43051">
    <property type="entry name" value="POLYNUCLEOTIDE ADENYLYLTRANSFERASE FAMILY PROTEIN"/>
    <property type="match status" value="1"/>
</dbReference>
<evidence type="ECO:0000256" key="8">
    <source>
        <dbReference type="RuleBase" id="RU003953"/>
    </source>
</evidence>
<feature type="active site" evidence="7">
    <location>
        <position position="109"/>
    </location>
</feature>
<evidence type="ECO:0000256" key="1">
    <source>
        <dbReference type="ARBA" id="ARBA00022664"/>
    </source>
</evidence>
<evidence type="ECO:0000259" key="10">
    <source>
        <dbReference type="Pfam" id="PF01743"/>
    </source>
</evidence>
<feature type="domain" description="Poly A polymerase head" evidence="10">
    <location>
        <begin position="14"/>
        <end position="140"/>
    </location>
</feature>
<keyword evidence="2 7" id="KW-0808">Transferase</keyword>